<evidence type="ECO:0000313" key="2">
    <source>
        <dbReference type="EMBL" id="MCI97977.1"/>
    </source>
</evidence>
<accession>A0A392WC23</accession>
<name>A0A392WC23_9FABA</name>
<feature type="region of interest" description="Disordered" evidence="1">
    <location>
        <begin position="1"/>
        <end position="22"/>
    </location>
</feature>
<protein>
    <submittedName>
        <fullName evidence="2">Uncharacterized protein</fullName>
    </submittedName>
</protein>
<comment type="caution">
    <text evidence="2">The sequence shown here is derived from an EMBL/GenBank/DDBJ whole genome shotgun (WGS) entry which is preliminary data.</text>
</comment>
<keyword evidence="3" id="KW-1185">Reference proteome</keyword>
<evidence type="ECO:0000313" key="3">
    <source>
        <dbReference type="Proteomes" id="UP000265520"/>
    </source>
</evidence>
<reference evidence="2 3" key="1">
    <citation type="journal article" date="2018" name="Front. Plant Sci.">
        <title>Red Clover (Trifolium pratense) and Zigzag Clover (T. medium) - A Picture of Genomic Similarities and Differences.</title>
        <authorList>
            <person name="Dluhosova J."/>
            <person name="Istvanek J."/>
            <person name="Nedelnik J."/>
            <person name="Repkova J."/>
        </authorList>
    </citation>
    <scope>NUCLEOTIDE SEQUENCE [LARGE SCALE GENOMIC DNA]</scope>
    <source>
        <strain evidence="3">cv. 10/8</strain>
        <tissue evidence="2">Leaf</tissue>
    </source>
</reference>
<dbReference type="EMBL" id="LXQA011460281">
    <property type="protein sequence ID" value="MCI97977.1"/>
    <property type="molecule type" value="Genomic_DNA"/>
</dbReference>
<dbReference type="AlphaFoldDB" id="A0A392WC23"/>
<feature type="non-terminal residue" evidence="2">
    <location>
        <position position="22"/>
    </location>
</feature>
<proteinExistence type="predicted"/>
<feature type="compositionally biased region" description="Basic and acidic residues" evidence="1">
    <location>
        <begin position="10"/>
        <end position="22"/>
    </location>
</feature>
<organism evidence="2 3">
    <name type="scientific">Trifolium medium</name>
    <dbReference type="NCBI Taxonomy" id="97028"/>
    <lineage>
        <taxon>Eukaryota</taxon>
        <taxon>Viridiplantae</taxon>
        <taxon>Streptophyta</taxon>
        <taxon>Embryophyta</taxon>
        <taxon>Tracheophyta</taxon>
        <taxon>Spermatophyta</taxon>
        <taxon>Magnoliopsida</taxon>
        <taxon>eudicotyledons</taxon>
        <taxon>Gunneridae</taxon>
        <taxon>Pentapetalae</taxon>
        <taxon>rosids</taxon>
        <taxon>fabids</taxon>
        <taxon>Fabales</taxon>
        <taxon>Fabaceae</taxon>
        <taxon>Papilionoideae</taxon>
        <taxon>50 kb inversion clade</taxon>
        <taxon>NPAAA clade</taxon>
        <taxon>Hologalegina</taxon>
        <taxon>IRL clade</taxon>
        <taxon>Trifolieae</taxon>
        <taxon>Trifolium</taxon>
    </lineage>
</organism>
<dbReference type="Proteomes" id="UP000265520">
    <property type="component" value="Unassembled WGS sequence"/>
</dbReference>
<sequence>MDIRVCGNPNKDERRIGVPRYE</sequence>
<evidence type="ECO:0000256" key="1">
    <source>
        <dbReference type="SAM" id="MobiDB-lite"/>
    </source>
</evidence>